<dbReference type="SUPFAM" id="SSF82153">
    <property type="entry name" value="FAS1 domain"/>
    <property type="match status" value="1"/>
</dbReference>
<sequence>MAEWIYMKLLLWKERMDEQIFDWFADADTVADESRRARFMEDIWVAYFILILFTFLFLAFLVGFLVALTQEIQNLQKKKKSSRTTFMKMALRMSVVVTIATLLFLLYLLIYTMRMMQNLISVHDQKYDLDLYQKTEYRTPLRNSNNGGTEMLESRNQSRFHLVSLASTLGKSNLKVNNGGIDVPEYLNHSSVHLISFASVSPTLPPTFPPPTPSFSTTSTSSPPPPSLTQRQIQEQQLNNILEALIGAGDFVGWANLLSSADLSSLPLTATFFIPGKTAMANHQTVGVQNLDPLLIAYHIIPQRLSFSDLQQLKPNTRIPTLLPSKFIIVTNNSLSNFTIDGSQITYPDLYVNLAFTFHGVDKILEYSVNNAEPLLSPPVESPPIPDAPSPPLKPKFPPFFPARGRGFIDGSDSNIPFSIEKLMVFLSAAEPFFLLAGPNVIESEDHILYMAKHLKNITSKLGLKFVFKSSFDKANRTSSKSFRGPGLAEGLKILEKVKTIYDVPIVTDVHESIQCEAVGRVADIIQIPAFLCRQTDLLVAAAKTGRVINIKKGQFCASSVMLNSAEKVRLAGNQNVMVCERGTMFGYNDLIVDPRNFEWMREANCPVVADITHSLQQPAGKKLEGGGVASGGLRELIPCIARTAVAVGVDGIFMEVHNDPLSAPVDGPTQWPLRHLEELLEELVTLGRVSKGKQQFKIDLTPFCD</sequence>
<comment type="similarity">
    <text evidence="3">Belongs to the KdsA family.</text>
</comment>
<reference evidence="11 12" key="1">
    <citation type="journal article" date="2021" name="bioRxiv">
        <title>Chromosome-scale and haplotype-resolved genome assembly of a tetraploid potato cultivar.</title>
        <authorList>
            <person name="Sun H."/>
            <person name="Jiao W.-B."/>
            <person name="Krause K."/>
            <person name="Campoy J.A."/>
            <person name="Goel M."/>
            <person name="Folz-Donahue K."/>
            <person name="Kukat C."/>
            <person name="Huettel B."/>
            <person name="Schneeberger K."/>
        </authorList>
    </citation>
    <scope>NUCLEOTIDE SEQUENCE [LARGE SCALE GENOMIC DNA]</scope>
    <source>
        <strain evidence="11">SolTubOtavaFocal</strain>
        <tissue evidence="11">Leaves</tissue>
    </source>
</reference>
<comment type="caution">
    <text evidence="11">The sequence shown here is derived from an EMBL/GenBank/DDBJ whole genome shotgun (WGS) entry which is preliminary data.</text>
</comment>
<evidence type="ECO:0000256" key="7">
    <source>
        <dbReference type="ARBA" id="ARBA00049112"/>
    </source>
</evidence>
<feature type="domain" description="FAS1" evidence="10">
    <location>
        <begin position="238"/>
        <end position="365"/>
    </location>
</feature>
<comment type="similarity">
    <text evidence="2">Belongs to the fasciclin-like AGP family.</text>
</comment>
<dbReference type="Pfam" id="PF00793">
    <property type="entry name" value="DAHP_synth_1"/>
    <property type="match status" value="1"/>
</dbReference>
<gene>
    <name evidence="11" type="ORF">KY290_009424</name>
</gene>
<evidence type="ECO:0000256" key="8">
    <source>
        <dbReference type="SAM" id="MobiDB-lite"/>
    </source>
</evidence>
<dbReference type="EC" id="2.5.1.55" evidence="4"/>
<dbReference type="Gene3D" id="3.20.20.70">
    <property type="entry name" value="Aldolase class I"/>
    <property type="match status" value="1"/>
</dbReference>
<evidence type="ECO:0000256" key="1">
    <source>
        <dbReference type="ARBA" id="ARBA00004496"/>
    </source>
</evidence>
<comment type="catalytic activity">
    <reaction evidence="7">
        <text>D-arabinose 5-phosphate + phosphoenolpyruvate + H2O = 3-deoxy-alpha-D-manno-2-octulosonate-8-phosphate + phosphate</text>
        <dbReference type="Rhea" id="RHEA:14053"/>
        <dbReference type="ChEBI" id="CHEBI:15377"/>
        <dbReference type="ChEBI" id="CHEBI:43474"/>
        <dbReference type="ChEBI" id="CHEBI:57693"/>
        <dbReference type="ChEBI" id="CHEBI:58702"/>
        <dbReference type="ChEBI" id="CHEBI:85985"/>
        <dbReference type="EC" id="2.5.1.55"/>
    </reaction>
</comment>
<dbReference type="InterPro" id="IPR000782">
    <property type="entry name" value="FAS1_domain"/>
</dbReference>
<dbReference type="SMART" id="SM00554">
    <property type="entry name" value="FAS1"/>
    <property type="match status" value="1"/>
</dbReference>
<keyword evidence="5" id="KW-0963">Cytoplasm</keyword>
<evidence type="ECO:0000256" key="5">
    <source>
        <dbReference type="ARBA" id="ARBA00022490"/>
    </source>
</evidence>
<name>A0ABQ7WB91_SOLTU</name>
<keyword evidence="6" id="KW-0808">Transferase</keyword>
<accession>A0ABQ7WB91</accession>
<evidence type="ECO:0000256" key="4">
    <source>
        <dbReference type="ARBA" id="ARBA00012693"/>
    </source>
</evidence>
<protein>
    <recommendedName>
        <fullName evidence="4">3-deoxy-8-phosphooctulonate synthase</fullName>
        <ecNumber evidence="4">2.5.1.55</ecNumber>
    </recommendedName>
</protein>
<feature type="region of interest" description="Disordered" evidence="8">
    <location>
        <begin position="206"/>
        <end position="231"/>
    </location>
</feature>
<dbReference type="HAMAP" id="MF_00056">
    <property type="entry name" value="KDO8P_synth"/>
    <property type="match status" value="1"/>
</dbReference>
<evidence type="ECO:0000259" key="10">
    <source>
        <dbReference type="PROSITE" id="PS50213"/>
    </source>
</evidence>
<keyword evidence="12" id="KW-1185">Reference proteome</keyword>
<evidence type="ECO:0000313" key="12">
    <source>
        <dbReference type="Proteomes" id="UP000826656"/>
    </source>
</evidence>
<dbReference type="InterPro" id="IPR006218">
    <property type="entry name" value="DAHP1/KDSA"/>
</dbReference>
<dbReference type="PROSITE" id="PS50213">
    <property type="entry name" value="FAS1"/>
    <property type="match status" value="1"/>
</dbReference>
<dbReference type="Proteomes" id="UP000826656">
    <property type="component" value="Unassembled WGS sequence"/>
</dbReference>
<dbReference type="SUPFAM" id="SSF51569">
    <property type="entry name" value="Aldolase"/>
    <property type="match status" value="1"/>
</dbReference>
<keyword evidence="9" id="KW-1133">Transmembrane helix</keyword>
<comment type="subcellular location">
    <subcellularLocation>
        <location evidence="1">Cytoplasm</location>
    </subcellularLocation>
</comment>
<keyword evidence="9" id="KW-0812">Transmembrane</keyword>
<proteinExistence type="inferred from homology"/>
<dbReference type="PANTHER" id="PTHR21057">
    <property type="entry name" value="PHOSPHO-2-DEHYDRO-3-DEOXYHEPTONATE ALDOLASE"/>
    <property type="match status" value="1"/>
</dbReference>
<keyword evidence="9" id="KW-0472">Membrane</keyword>
<evidence type="ECO:0000256" key="2">
    <source>
        <dbReference type="ARBA" id="ARBA00007843"/>
    </source>
</evidence>
<evidence type="ECO:0000256" key="3">
    <source>
        <dbReference type="ARBA" id="ARBA00010499"/>
    </source>
</evidence>
<dbReference type="InterPro" id="IPR036378">
    <property type="entry name" value="FAS1_dom_sf"/>
</dbReference>
<dbReference type="NCBIfam" id="NF003543">
    <property type="entry name" value="PRK05198.1"/>
    <property type="match status" value="1"/>
</dbReference>
<dbReference type="Gene3D" id="2.30.180.10">
    <property type="entry name" value="FAS1 domain"/>
    <property type="match status" value="1"/>
</dbReference>
<evidence type="ECO:0000313" key="11">
    <source>
        <dbReference type="EMBL" id="KAH0778013.1"/>
    </source>
</evidence>
<dbReference type="EMBL" id="JAIVGD010000003">
    <property type="protein sequence ID" value="KAH0778013.1"/>
    <property type="molecule type" value="Genomic_DNA"/>
</dbReference>
<dbReference type="InterPro" id="IPR013785">
    <property type="entry name" value="Aldolase_TIM"/>
</dbReference>
<evidence type="ECO:0000256" key="6">
    <source>
        <dbReference type="ARBA" id="ARBA00022679"/>
    </source>
</evidence>
<evidence type="ECO:0000256" key="9">
    <source>
        <dbReference type="SAM" id="Phobius"/>
    </source>
</evidence>
<organism evidence="11 12">
    <name type="scientific">Solanum tuberosum</name>
    <name type="common">Potato</name>
    <dbReference type="NCBI Taxonomy" id="4113"/>
    <lineage>
        <taxon>Eukaryota</taxon>
        <taxon>Viridiplantae</taxon>
        <taxon>Streptophyta</taxon>
        <taxon>Embryophyta</taxon>
        <taxon>Tracheophyta</taxon>
        <taxon>Spermatophyta</taxon>
        <taxon>Magnoliopsida</taxon>
        <taxon>eudicotyledons</taxon>
        <taxon>Gunneridae</taxon>
        <taxon>Pentapetalae</taxon>
        <taxon>asterids</taxon>
        <taxon>lamiids</taxon>
        <taxon>Solanales</taxon>
        <taxon>Solanaceae</taxon>
        <taxon>Solanoideae</taxon>
        <taxon>Solaneae</taxon>
        <taxon>Solanum</taxon>
    </lineage>
</organism>
<dbReference type="InterPro" id="IPR006269">
    <property type="entry name" value="KDO8P_synthase"/>
</dbReference>
<feature type="transmembrane region" description="Helical" evidence="9">
    <location>
        <begin position="89"/>
        <end position="110"/>
    </location>
</feature>
<dbReference type="NCBIfam" id="TIGR01362">
    <property type="entry name" value="KDO8P_synth"/>
    <property type="match status" value="1"/>
</dbReference>
<feature type="transmembrane region" description="Helical" evidence="9">
    <location>
        <begin position="44"/>
        <end position="68"/>
    </location>
</feature>